<keyword evidence="2" id="KW-1185">Reference proteome</keyword>
<proteinExistence type="predicted"/>
<evidence type="ECO:0000313" key="1">
    <source>
        <dbReference type="EMBL" id="KAJ1206489.1"/>
    </source>
</evidence>
<evidence type="ECO:0000313" key="2">
    <source>
        <dbReference type="Proteomes" id="UP001066276"/>
    </source>
</evidence>
<organism evidence="1 2">
    <name type="scientific">Pleurodeles waltl</name>
    <name type="common">Iberian ribbed newt</name>
    <dbReference type="NCBI Taxonomy" id="8319"/>
    <lineage>
        <taxon>Eukaryota</taxon>
        <taxon>Metazoa</taxon>
        <taxon>Chordata</taxon>
        <taxon>Craniata</taxon>
        <taxon>Vertebrata</taxon>
        <taxon>Euteleostomi</taxon>
        <taxon>Amphibia</taxon>
        <taxon>Batrachia</taxon>
        <taxon>Caudata</taxon>
        <taxon>Salamandroidea</taxon>
        <taxon>Salamandridae</taxon>
        <taxon>Pleurodelinae</taxon>
        <taxon>Pleurodeles</taxon>
    </lineage>
</organism>
<name>A0AAV7W093_PLEWA</name>
<accession>A0AAV7W093</accession>
<dbReference type="AlphaFoldDB" id="A0AAV7W093"/>
<dbReference type="EMBL" id="JANPWB010000002">
    <property type="protein sequence ID" value="KAJ1206489.1"/>
    <property type="molecule type" value="Genomic_DNA"/>
</dbReference>
<dbReference type="Proteomes" id="UP001066276">
    <property type="component" value="Chromosome 1_2"/>
</dbReference>
<gene>
    <name evidence="1" type="ORF">NDU88_001894</name>
</gene>
<protein>
    <submittedName>
        <fullName evidence="1">Uncharacterized protein</fullName>
    </submittedName>
</protein>
<sequence length="147" mass="15862">MGHWGSAGRLASEGRRGAPLKSGRGVLLPCLVVRLPGHTFFGTPPERREGAVRFAFFLFFICAQGCSSTVMGPICDAGESKPAHRHCNIVRVTLLAWGKGPHMHIGCSLKGNFVNAALTLLRHLSSAFRPNARNLIQNKGESGWLST</sequence>
<reference evidence="1" key="1">
    <citation type="journal article" date="2022" name="bioRxiv">
        <title>Sequencing and chromosome-scale assembly of the giantPleurodeles waltlgenome.</title>
        <authorList>
            <person name="Brown T."/>
            <person name="Elewa A."/>
            <person name="Iarovenko S."/>
            <person name="Subramanian E."/>
            <person name="Araus A.J."/>
            <person name="Petzold A."/>
            <person name="Susuki M."/>
            <person name="Suzuki K.-i.T."/>
            <person name="Hayashi T."/>
            <person name="Toyoda A."/>
            <person name="Oliveira C."/>
            <person name="Osipova E."/>
            <person name="Leigh N.D."/>
            <person name="Simon A."/>
            <person name="Yun M.H."/>
        </authorList>
    </citation>
    <scope>NUCLEOTIDE SEQUENCE</scope>
    <source>
        <strain evidence="1">20211129_DDA</strain>
        <tissue evidence="1">Liver</tissue>
    </source>
</reference>
<comment type="caution">
    <text evidence="1">The sequence shown here is derived from an EMBL/GenBank/DDBJ whole genome shotgun (WGS) entry which is preliminary data.</text>
</comment>